<dbReference type="PANTHER" id="PTHR43215:SF14">
    <property type="entry name" value="RADIAL SPOKE HEAD 1 HOMOLOG"/>
    <property type="match status" value="1"/>
</dbReference>
<gene>
    <name evidence="3" type="ORF">CCMP2556_LOCUS47459</name>
</gene>
<proteinExistence type="predicted"/>
<evidence type="ECO:0000256" key="2">
    <source>
        <dbReference type="SAM" id="MobiDB-lite"/>
    </source>
</evidence>
<dbReference type="EMBL" id="CAXAMN010026073">
    <property type="protein sequence ID" value="CAK9100454.1"/>
    <property type="molecule type" value="Genomic_DNA"/>
</dbReference>
<organism evidence="3 4">
    <name type="scientific">Durusdinium trenchii</name>
    <dbReference type="NCBI Taxonomy" id="1381693"/>
    <lineage>
        <taxon>Eukaryota</taxon>
        <taxon>Sar</taxon>
        <taxon>Alveolata</taxon>
        <taxon>Dinophyceae</taxon>
        <taxon>Suessiales</taxon>
        <taxon>Symbiodiniaceae</taxon>
        <taxon>Durusdinium</taxon>
    </lineage>
</organism>
<keyword evidence="1" id="KW-0677">Repeat</keyword>
<dbReference type="PANTHER" id="PTHR43215">
    <property type="entry name" value="RADIAL SPOKE HEAD 1 HOMOLOG"/>
    <property type="match status" value="1"/>
</dbReference>
<dbReference type="SMART" id="SM00698">
    <property type="entry name" value="MORN"/>
    <property type="match status" value="4"/>
</dbReference>
<dbReference type="Proteomes" id="UP001642484">
    <property type="component" value="Unassembled WGS sequence"/>
</dbReference>
<evidence type="ECO:0000256" key="1">
    <source>
        <dbReference type="ARBA" id="ARBA00022737"/>
    </source>
</evidence>
<feature type="region of interest" description="Disordered" evidence="2">
    <location>
        <begin position="1"/>
        <end position="52"/>
    </location>
</feature>
<protein>
    <recommendedName>
        <fullName evidence="5">MORN repeat-containing protein</fullName>
    </recommendedName>
</protein>
<sequence length="201" mass="21542">MGAACCSQAEPGQKEQVPGNPPLDPTKSAKLAPGAPGPASSPAPVVASDGDGYNYKVFPDGSRYEGQWKDGLKHGKGRFTYPDGDVYDGEWQDGKAHGHGTYTSKQSKYVGDWQSDLKHGQAVEEWDDTSKYTGTYSHGQKHGKGRFEWPDGSVYDGEFRNNNARGARHNDASGATLSAFGAAPHKSRRARADEKAAGRAV</sequence>
<feature type="compositionally biased region" description="Basic and acidic residues" evidence="2">
    <location>
        <begin position="190"/>
        <end position="201"/>
    </location>
</feature>
<keyword evidence="4" id="KW-1185">Reference proteome</keyword>
<dbReference type="Gene3D" id="2.20.110.10">
    <property type="entry name" value="Histone H3 K4-specific methyltransferase SET7/9 N-terminal domain"/>
    <property type="match status" value="2"/>
</dbReference>
<dbReference type="SUPFAM" id="SSF82185">
    <property type="entry name" value="Histone H3 K4-specific methyltransferase SET7/9 N-terminal domain"/>
    <property type="match status" value="2"/>
</dbReference>
<reference evidence="3 4" key="1">
    <citation type="submission" date="2024-02" db="EMBL/GenBank/DDBJ databases">
        <authorList>
            <person name="Chen Y."/>
            <person name="Shah S."/>
            <person name="Dougan E. K."/>
            <person name="Thang M."/>
            <person name="Chan C."/>
        </authorList>
    </citation>
    <scope>NUCLEOTIDE SEQUENCE [LARGE SCALE GENOMIC DNA]</scope>
</reference>
<dbReference type="Pfam" id="PF02493">
    <property type="entry name" value="MORN"/>
    <property type="match status" value="5"/>
</dbReference>
<comment type="caution">
    <text evidence="3">The sequence shown here is derived from an EMBL/GenBank/DDBJ whole genome shotgun (WGS) entry which is preliminary data.</text>
</comment>
<name>A0ABP0RIM3_9DINO</name>
<dbReference type="InterPro" id="IPR003409">
    <property type="entry name" value="MORN"/>
</dbReference>
<feature type="region of interest" description="Disordered" evidence="2">
    <location>
        <begin position="160"/>
        <end position="201"/>
    </location>
</feature>
<evidence type="ECO:0000313" key="3">
    <source>
        <dbReference type="EMBL" id="CAK9100454.1"/>
    </source>
</evidence>
<evidence type="ECO:0000313" key="4">
    <source>
        <dbReference type="Proteomes" id="UP001642484"/>
    </source>
</evidence>
<accession>A0ABP0RIM3</accession>
<evidence type="ECO:0008006" key="5">
    <source>
        <dbReference type="Google" id="ProtNLM"/>
    </source>
</evidence>